<comment type="caution">
    <text evidence="1">The sequence shown here is derived from an EMBL/GenBank/DDBJ whole genome shotgun (WGS) entry which is preliminary data.</text>
</comment>
<proteinExistence type="predicted"/>
<protein>
    <submittedName>
        <fullName evidence="1">Uncharacterized protein</fullName>
    </submittedName>
</protein>
<sequence length="269" mass="29168">MLEAVHARALEELKPLYAAHKAIREAGTLDDLLQLTETRPRNEANAAKPGVAELASTDQAAYMTHAVNRMGEMISKAPGSLTKQTFDDCADTAGKLSDERNVRAGATAYLGSVLGQLDPSLEQGAFEKISTQLGNYPPRSRLPALQSLATNLFKSRDPLSQDSLKHAGGNLDSVLGHINAIQTPACTPILNTVASTLPYYAIGRSDWKRHFGDVVDTTGNASKETQKMVIPALDQSLEFCRQAIGTLIKQEEFEATEAKLAELKRKEVH</sequence>
<evidence type="ECO:0000313" key="1">
    <source>
        <dbReference type="EMBL" id="PCE26145.1"/>
    </source>
</evidence>
<accession>A0A2A4EZ59</accession>
<name>A0A2A4EZ59_9BURK</name>
<organism evidence="1 2">
    <name type="scientific">Paraburkholderia acidicola</name>
    <dbReference type="NCBI Taxonomy" id="1912599"/>
    <lineage>
        <taxon>Bacteria</taxon>
        <taxon>Pseudomonadati</taxon>
        <taxon>Pseudomonadota</taxon>
        <taxon>Betaproteobacteria</taxon>
        <taxon>Burkholderiales</taxon>
        <taxon>Burkholderiaceae</taxon>
        <taxon>Paraburkholderia</taxon>
    </lineage>
</organism>
<dbReference type="AlphaFoldDB" id="A0A2A4EZ59"/>
<dbReference type="EMBL" id="MTZV01000004">
    <property type="protein sequence ID" value="PCE26145.1"/>
    <property type="molecule type" value="Genomic_DNA"/>
</dbReference>
<gene>
    <name evidence="1" type="ORF">BWP39_16610</name>
</gene>
<evidence type="ECO:0000313" key="2">
    <source>
        <dbReference type="Proteomes" id="UP000218022"/>
    </source>
</evidence>
<dbReference type="Proteomes" id="UP000218022">
    <property type="component" value="Unassembled WGS sequence"/>
</dbReference>
<reference evidence="1 2" key="1">
    <citation type="submission" date="2017-01" db="EMBL/GenBank/DDBJ databases">
        <title>Whole-Genome Shotgun Sequencing of Two beta-Proteobacterial Species in Search of the Bulgecin Biosynthetic Cluster.</title>
        <authorList>
            <person name="Horsman M.E."/>
            <person name="Marous D.R."/>
            <person name="Li R."/>
            <person name="Oliver R.A."/>
            <person name="Byun B."/>
            <person name="Emrich S.J."/>
            <person name="Boggess B."/>
            <person name="Townsend C.A."/>
            <person name="Mobashery S."/>
        </authorList>
    </citation>
    <scope>NUCLEOTIDE SEQUENCE [LARGE SCALE GENOMIC DNA]</scope>
    <source>
        <strain evidence="1 2">ATCC 31363</strain>
    </source>
</reference>